<sequence length="187" mass="21633">MQKNSKALSILDKPLSKGRSKISTTSYVFLFAEIVKYAQHKSKDTNDFQEILSNFGKFVGRKCHDSIYLKEKGQKRDNKFHSVLLYIKGPMWKSLWGKEVDKVERSNEEPCKYFFFEKEPIINTYISQLKDKTDVNCAVFNAGIIEAVLTEMNFPCKVTAHWHNGTTYMIVLDEDYPAKESVSKKNP</sequence>
<evidence type="ECO:0000313" key="2">
    <source>
        <dbReference type="WBParaSite" id="RSKR_0000376300.1"/>
    </source>
</evidence>
<dbReference type="WBParaSite" id="RSKR_0000376300.1">
    <property type="protein sequence ID" value="RSKR_0000376300.1"/>
    <property type="gene ID" value="RSKR_0000376300"/>
</dbReference>
<proteinExistence type="predicted"/>
<name>A0AC35TRZ0_9BILA</name>
<accession>A0AC35TRZ0</accession>
<organism evidence="1 2">
    <name type="scientific">Rhabditophanes sp. KR3021</name>
    <dbReference type="NCBI Taxonomy" id="114890"/>
    <lineage>
        <taxon>Eukaryota</taxon>
        <taxon>Metazoa</taxon>
        <taxon>Ecdysozoa</taxon>
        <taxon>Nematoda</taxon>
        <taxon>Chromadorea</taxon>
        <taxon>Rhabditida</taxon>
        <taxon>Tylenchina</taxon>
        <taxon>Panagrolaimomorpha</taxon>
        <taxon>Strongyloidoidea</taxon>
        <taxon>Alloionematidae</taxon>
        <taxon>Rhabditophanes</taxon>
    </lineage>
</organism>
<dbReference type="Proteomes" id="UP000095286">
    <property type="component" value="Unplaced"/>
</dbReference>
<evidence type="ECO:0000313" key="1">
    <source>
        <dbReference type="Proteomes" id="UP000095286"/>
    </source>
</evidence>
<reference evidence="2" key="1">
    <citation type="submission" date="2016-11" db="UniProtKB">
        <authorList>
            <consortium name="WormBaseParasite"/>
        </authorList>
    </citation>
    <scope>IDENTIFICATION</scope>
    <source>
        <strain evidence="2">KR3021</strain>
    </source>
</reference>
<protein>
    <submittedName>
        <fullName evidence="2">Trafficking protein particle complex subunit 5</fullName>
    </submittedName>
</protein>